<organism evidence="2 3">
    <name type="scientific">Actinacidiphila glaucinigra</name>
    <dbReference type="NCBI Taxonomy" id="235986"/>
    <lineage>
        <taxon>Bacteria</taxon>
        <taxon>Bacillati</taxon>
        <taxon>Actinomycetota</taxon>
        <taxon>Actinomycetes</taxon>
        <taxon>Kitasatosporales</taxon>
        <taxon>Streptomycetaceae</taxon>
        <taxon>Actinacidiphila</taxon>
    </lineage>
</organism>
<reference evidence="2 3" key="1">
    <citation type="submission" date="2017-06" db="EMBL/GenBank/DDBJ databases">
        <authorList>
            <person name="Kim H.J."/>
            <person name="Triplett B.A."/>
        </authorList>
    </citation>
    <scope>NUCLEOTIDE SEQUENCE [LARGE SCALE GENOMIC DNA]</scope>
    <source>
        <strain evidence="2 3">CGMCC 4.1858</strain>
    </source>
</reference>
<dbReference type="PROSITE" id="PS51186">
    <property type="entry name" value="GNAT"/>
    <property type="match status" value="1"/>
</dbReference>
<dbReference type="Pfam" id="PF00583">
    <property type="entry name" value="Acetyltransf_1"/>
    <property type="match status" value="1"/>
</dbReference>
<dbReference type="SUPFAM" id="SSF55729">
    <property type="entry name" value="Acyl-CoA N-acyltransferases (Nat)"/>
    <property type="match status" value="1"/>
</dbReference>
<accession>A0A239C138</accession>
<name>A0A239C138_9ACTN</name>
<sequence length="302" mass="33619">MTDLVFRPLAAGESHLFHSLVPEDDGLVGRSLMGHTYAMTDEGGEYRPDWTWVALRDGTVVARAAWWAAPTDEKPIALDWFDFTDADAAVRLLRTAPLKAEYELLLPPGWRDRREVREAAQTRIDAAIVSGMELVVERYRYTWTPECGLPERTGRLEYRPEPDDAVVLDVLKRIGVGSLDAHTRRMVRLHGPDAAAREELEFLNWLQSPRAWWRLAYTPEGELAGIHVPGRNPGGFCVGFIGVLPGQRGHGYAYDLLVECTHDLVGHGAEKIAAATDQTNAPMAAHFAKAGYPVSQERVNLV</sequence>
<feature type="domain" description="N-acetyltransferase" evidence="1">
    <location>
        <begin position="174"/>
        <end position="302"/>
    </location>
</feature>
<gene>
    <name evidence="2" type="ORF">SAMN05216252_103286</name>
</gene>
<keyword evidence="3" id="KW-1185">Reference proteome</keyword>
<dbReference type="RefSeq" id="WP_089222963.1">
    <property type="nucleotide sequence ID" value="NZ_FZOF01000003.1"/>
</dbReference>
<evidence type="ECO:0000313" key="3">
    <source>
        <dbReference type="Proteomes" id="UP000198280"/>
    </source>
</evidence>
<dbReference type="Gene3D" id="3.40.630.30">
    <property type="match status" value="1"/>
</dbReference>
<evidence type="ECO:0000313" key="2">
    <source>
        <dbReference type="EMBL" id="SNS13378.1"/>
    </source>
</evidence>
<dbReference type="InterPro" id="IPR000182">
    <property type="entry name" value="GNAT_dom"/>
</dbReference>
<dbReference type="Proteomes" id="UP000198280">
    <property type="component" value="Unassembled WGS sequence"/>
</dbReference>
<keyword evidence="2" id="KW-0808">Transferase</keyword>
<dbReference type="InterPro" id="IPR016181">
    <property type="entry name" value="Acyl_CoA_acyltransferase"/>
</dbReference>
<dbReference type="AlphaFoldDB" id="A0A239C138"/>
<dbReference type="OrthoDB" id="7942268at2"/>
<proteinExistence type="predicted"/>
<dbReference type="GO" id="GO:0016747">
    <property type="term" value="F:acyltransferase activity, transferring groups other than amino-acyl groups"/>
    <property type="evidence" value="ECO:0007669"/>
    <property type="project" value="InterPro"/>
</dbReference>
<protein>
    <submittedName>
        <fullName evidence="2">Acetyltransferase (GNAT) family protein</fullName>
    </submittedName>
</protein>
<dbReference type="EMBL" id="FZOF01000003">
    <property type="protein sequence ID" value="SNS13378.1"/>
    <property type="molecule type" value="Genomic_DNA"/>
</dbReference>
<evidence type="ECO:0000259" key="1">
    <source>
        <dbReference type="PROSITE" id="PS51186"/>
    </source>
</evidence>
<dbReference type="CDD" id="cd04301">
    <property type="entry name" value="NAT_SF"/>
    <property type="match status" value="1"/>
</dbReference>